<protein>
    <submittedName>
        <fullName evidence="1">Uncharacterized protein</fullName>
    </submittedName>
</protein>
<reference evidence="1 2" key="1">
    <citation type="submission" date="2023-03" db="EMBL/GenBank/DDBJ databases">
        <authorList>
            <person name="Shen W."/>
            <person name="Cai J."/>
        </authorList>
    </citation>
    <scope>NUCLEOTIDE SEQUENCE [LARGE SCALE GENOMIC DNA]</scope>
    <source>
        <strain evidence="1 2">D6-4</strain>
    </source>
</reference>
<dbReference type="EMBL" id="JARPYI010000001">
    <property type="protein sequence ID" value="MDT2599012.1"/>
    <property type="molecule type" value="Genomic_DNA"/>
</dbReference>
<organism evidence="1 2">
    <name type="scientific">Enterococcus hulanensis</name>
    <dbReference type="NCBI Taxonomy" id="2559929"/>
    <lineage>
        <taxon>Bacteria</taxon>
        <taxon>Bacillati</taxon>
        <taxon>Bacillota</taxon>
        <taxon>Bacilli</taxon>
        <taxon>Lactobacillales</taxon>
        <taxon>Enterococcaceae</taxon>
        <taxon>Enterococcus</taxon>
    </lineage>
</organism>
<proteinExistence type="predicted"/>
<name>A0ABU3EWG0_9ENTE</name>
<accession>A0ABU3EWG0</accession>
<evidence type="ECO:0000313" key="1">
    <source>
        <dbReference type="EMBL" id="MDT2599012.1"/>
    </source>
</evidence>
<keyword evidence="2" id="KW-1185">Reference proteome</keyword>
<gene>
    <name evidence="1" type="ORF">P7D85_04450</name>
</gene>
<dbReference type="Proteomes" id="UP001252875">
    <property type="component" value="Unassembled WGS sequence"/>
</dbReference>
<evidence type="ECO:0000313" key="2">
    <source>
        <dbReference type="Proteomes" id="UP001252875"/>
    </source>
</evidence>
<comment type="caution">
    <text evidence="1">The sequence shown here is derived from an EMBL/GenBank/DDBJ whole genome shotgun (WGS) entry which is preliminary data.</text>
</comment>
<dbReference type="RefSeq" id="WP_311820859.1">
    <property type="nucleotide sequence ID" value="NZ_JARPYF010000001.1"/>
</dbReference>
<sequence length="112" mass="12627">MGGLLLVIGLILSVLLIYSVIKYSSRKTEAESMEYELIVSLKATPVPNIIQHPRIKKAAAWERYGEGVFKGKSSLTKEEMKRLLIKELCLPEENVIVVETTNHLAKSKKEED</sequence>